<dbReference type="InterPro" id="IPR011990">
    <property type="entry name" value="TPR-like_helical_dom_sf"/>
</dbReference>
<dbReference type="Pfam" id="PF13431">
    <property type="entry name" value="TPR_17"/>
    <property type="match status" value="1"/>
</dbReference>
<protein>
    <submittedName>
        <fullName evidence="2">Type IV pilus biogenesis/stability protein PilW</fullName>
    </submittedName>
</protein>
<dbReference type="PANTHER" id="PTHR44809">
    <property type="match status" value="1"/>
</dbReference>
<comment type="caution">
    <text evidence="2">The sequence shown here is derived from an EMBL/GenBank/DDBJ whole genome shotgun (WGS) entry which is preliminary data.</text>
</comment>
<dbReference type="PANTHER" id="PTHR44809:SF1">
    <property type="entry name" value="PROTEIN O-MANNOSYL-TRANSFERASE TMTC1"/>
    <property type="match status" value="1"/>
</dbReference>
<dbReference type="EMBL" id="JACFYF010000006">
    <property type="protein sequence ID" value="MBA5762963.1"/>
    <property type="molecule type" value="Genomic_DNA"/>
</dbReference>
<evidence type="ECO:0000313" key="2">
    <source>
        <dbReference type="EMBL" id="MBA5762963.1"/>
    </source>
</evidence>
<dbReference type="InterPro" id="IPR019734">
    <property type="entry name" value="TPR_rpt"/>
</dbReference>
<feature type="repeat" description="TPR" evidence="1">
    <location>
        <begin position="36"/>
        <end position="69"/>
    </location>
</feature>
<dbReference type="PROSITE" id="PS50005">
    <property type="entry name" value="TPR"/>
    <property type="match status" value="3"/>
</dbReference>
<dbReference type="AlphaFoldDB" id="A0A7W2FRJ2"/>
<evidence type="ECO:0000313" key="3">
    <source>
        <dbReference type="Proteomes" id="UP000571701"/>
    </source>
</evidence>
<evidence type="ECO:0000256" key="1">
    <source>
        <dbReference type="PROSITE-ProRule" id="PRU00339"/>
    </source>
</evidence>
<dbReference type="Pfam" id="PF13181">
    <property type="entry name" value="TPR_8"/>
    <property type="match status" value="1"/>
</dbReference>
<feature type="repeat" description="TPR" evidence="1">
    <location>
        <begin position="140"/>
        <end position="173"/>
    </location>
</feature>
<gene>
    <name evidence="2" type="primary">pilW</name>
    <name evidence="2" type="ORF">H2O73_11445</name>
</gene>
<keyword evidence="3" id="KW-1185">Reference proteome</keyword>
<dbReference type="InterPro" id="IPR052943">
    <property type="entry name" value="TMTC_O-mannosyl-trnsfr"/>
</dbReference>
<feature type="repeat" description="TPR" evidence="1">
    <location>
        <begin position="70"/>
        <end position="103"/>
    </location>
</feature>
<dbReference type="SUPFAM" id="SSF81901">
    <property type="entry name" value="HCP-like"/>
    <property type="match status" value="1"/>
</dbReference>
<dbReference type="NCBIfam" id="TIGR02521">
    <property type="entry name" value="type_IV_pilW"/>
    <property type="match status" value="1"/>
</dbReference>
<reference evidence="2 3" key="1">
    <citation type="submission" date="2020-07" db="EMBL/GenBank/DDBJ databases">
        <title>Vibrio marinisediminis sp. nov., isolated from marine sediment.</title>
        <authorList>
            <person name="Ji X."/>
        </authorList>
    </citation>
    <scope>NUCLEOTIDE SEQUENCE [LARGE SCALE GENOMIC DNA]</scope>
    <source>
        <strain evidence="2 3">404</strain>
    </source>
</reference>
<dbReference type="InterPro" id="IPR013360">
    <property type="entry name" value="Pilus_4_PilW"/>
</dbReference>
<dbReference type="SMART" id="SM00028">
    <property type="entry name" value="TPR"/>
    <property type="match status" value="4"/>
</dbReference>
<dbReference type="Gene3D" id="1.25.40.10">
    <property type="entry name" value="Tetratricopeptide repeat domain"/>
    <property type="match status" value="1"/>
</dbReference>
<dbReference type="PROSITE" id="PS51257">
    <property type="entry name" value="PROKAR_LIPOPROTEIN"/>
    <property type="match status" value="1"/>
</dbReference>
<proteinExistence type="predicted"/>
<accession>A0A7W2FRJ2</accession>
<organism evidence="2 3">
    <name type="scientific">Vibrio marinisediminis</name>
    <dbReference type="NCBI Taxonomy" id="2758441"/>
    <lineage>
        <taxon>Bacteria</taxon>
        <taxon>Pseudomonadati</taxon>
        <taxon>Pseudomonadota</taxon>
        <taxon>Gammaproteobacteria</taxon>
        <taxon>Vibrionales</taxon>
        <taxon>Vibrionaceae</taxon>
        <taxon>Vibrio</taxon>
    </lineage>
</organism>
<name>A0A7W2FRJ2_9VIBR</name>
<dbReference type="Proteomes" id="UP000571701">
    <property type="component" value="Unassembled WGS sequence"/>
</dbReference>
<dbReference type="RefSeq" id="WP_182108982.1">
    <property type="nucleotide sequence ID" value="NZ_JACFYF010000006.1"/>
</dbReference>
<sequence length="238" mass="27198">MKKLILSASLTFVLQACVTVDLSSELGTESDPKEKAEARIALGMGYLQQGNMVKARENLQKAYQHAPDFYRSQLTMAHYYEQVGEKNKAEQLYKSALSQHPENGNVLNNYGTFLCKQGNYQTADKYFNRAIEKPFYYLISGSYENAAFCALKSGDETKAMGYFERALDYEPARYRSALNLAKLEIEHDKLMDARIRLMRFTQSYGQRKEALQLMIALEEKAGNQNLVEQYQTQLSKLS</sequence>
<keyword evidence="1" id="KW-0802">TPR repeat</keyword>